<protein>
    <recommendedName>
        <fullName evidence="5">LPXTG-motif cell wall anchor domain-containing protein</fullName>
    </recommendedName>
</protein>
<dbReference type="EMBL" id="JAGDYL010000013">
    <property type="protein sequence ID" value="MBO1805428.1"/>
    <property type="molecule type" value="Genomic_DNA"/>
</dbReference>
<feature type="transmembrane region" description="Helical" evidence="2">
    <location>
        <begin position="763"/>
        <end position="783"/>
    </location>
</feature>
<keyword evidence="2" id="KW-0812">Transmembrane</keyword>
<keyword evidence="2" id="KW-0472">Membrane</keyword>
<dbReference type="AlphaFoldDB" id="A0A939LYF4"/>
<feature type="region of interest" description="Disordered" evidence="1">
    <location>
        <begin position="723"/>
        <end position="758"/>
    </location>
</feature>
<accession>A0A939LYF4</accession>
<keyword evidence="4" id="KW-1185">Reference proteome</keyword>
<dbReference type="Proteomes" id="UP000664398">
    <property type="component" value="Unassembled WGS sequence"/>
</dbReference>
<gene>
    <name evidence="3" type="ORF">J4H91_08870</name>
</gene>
<evidence type="ECO:0008006" key="5">
    <source>
        <dbReference type="Google" id="ProtNLM"/>
    </source>
</evidence>
<evidence type="ECO:0000313" key="4">
    <source>
        <dbReference type="Proteomes" id="UP000664398"/>
    </source>
</evidence>
<reference evidence="3" key="1">
    <citation type="submission" date="2021-03" db="EMBL/GenBank/DDBJ databases">
        <title>Leucobacter chromiisoli sp. nov., isolated from chromium-containing soil of chemical plant.</title>
        <authorList>
            <person name="Xu Z."/>
        </authorList>
    </citation>
    <scope>NUCLEOTIDE SEQUENCE</scope>
    <source>
        <strain evidence="3">A2</strain>
    </source>
</reference>
<evidence type="ECO:0000256" key="2">
    <source>
        <dbReference type="SAM" id="Phobius"/>
    </source>
</evidence>
<evidence type="ECO:0000256" key="1">
    <source>
        <dbReference type="SAM" id="MobiDB-lite"/>
    </source>
</evidence>
<name>A0A939LYF4_9MICO</name>
<comment type="caution">
    <text evidence="3">The sequence shown here is derived from an EMBL/GenBank/DDBJ whole genome shotgun (WGS) entry which is preliminary data.</text>
</comment>
<sequence length="806" mass="85603">MDIAALPPWGTTEHPQLTTTLDSLSATELARLNYTLGKWGESLDPAVTSAVQLYVWDVADHATYVSRGGDGHFIQRVPDAYRGTVLGHLGTMRAEAAANAVTDPAVGVSLAMSDQYAGQLTVTTKPASLTGQVTLTNGKFSDGSSTATLGQGTHEITGVPPAGSASYRVTATMTASAAKYGAGVDLFYTPGEQRILGAASFAPLTATASTPDIPIDFQPELTTQVASKFVQAGDPMVDGLDVRVTKHSWIQVGGKPVPVVADGVLYGPFDAQPAEANAPPEGAPVAGREQLTLTKPGGYQSPGTIRAPEAGFYTWVWSIDKDKQGANAKYLTGSFTDRFGRVAETAITPFQPEAVSRANGKLVKPGDRVTDTITVSSTNGAWLKHNGAPIPVIFEGTAYQVPGALPPVQGAEVPEDAVPLETVQVTASGPGEYSSPEVVLPAGGFVTWVWKVSKATQPEWVRPYIAADWQDDYGINVESHSVRWPLEITSEVREYNVHDKGRAFDRVTVSGFPDDHPEFEGDGHWKADEKTMTHTVYGPFERDTELTDDLDLGAAPVLTRITAPAKNGVYDLGYSDADRIQPTEPGYYVVVSHFKGDDRVQPFTSSPADIRERFFVPGKDQPVTVITQAQPSALVGDPFEDVALVQGTDIPAGAYLMFRAYGPQPDGEAPSCEAPFFTSEEIPVTQAGTYRSGATSTDRPGNVYWVETLYDRDGTVITAGTCGAPGETTVVSERPPGSPKPPTPETPPSPPLPELPTTGASDWLPLGIGVGAAAILLGATLLVGRKLAKRRRTDEPGEEVAIEELM</sequence>
<feature type="compositionally biased region" description="Pro residues" evidence="1">
    <location>
        <begin position="736"/>
        <end position="754"/>
    </location>
</feature>
<organism evidence="3 4">
    <name type="scientific">Leucobacter ruminantium</name>
    <dbReference type="NCBI Taxonomy" id="1289170"/>
    <lineage>
        <taxon>Bacteria</taxon>
        <taxon>Bacillati</taxon>
        <taxon>Actinomycetota</taxon>
        <taxon>Actinomycetes</taxon>
        <taxon>Micrococcales</taxon>
        <taxon>Microbacteriaceae</taxon>
        <taxon>Leucobacter</taxon>
    </lineage>
</organism>
<evidence type="ECO:0000313" key="3">
    <source>
        <dbReference type="EMBL" id="MBO1805428.1"/>
    </source>
</evidence>
<keyword evidence="2" id="KW-1133">Transmembrane helix</keyword>
<proteinExistence type="predicted"/>